<dbReference type="PROSITE" id="PS51123">
    <property type="entry name" value="OMPA_2"/>
    <property type="match status" value="1"/>
</dbReference>
<dbReference type="InterPro" id="IPR006665">
    <property type="entry name" value="OmpA-like"/>
</dbReference>
<evidence type="ECO:0000256" key="1">
    <source>
        <dbReference type="PROSITE-ProRule" id="PRU00473"/>
    </source>
</evidence>
<dbReference type="InterPro" id="IPR036737">
    <property type="entry name" value="OmpA-like_sf"/>
</dbReference>
<dbReference type="Pfam" id="PF00691">
    <property type="entry name" value="OmpA"/>
    <property type="match status" value="1"/>
</dbReference>
<evidence type="ECO:0000259" key="3">
    <source>
        <dbReference type="PROSITE" id="PS51123"/>
    </source>
</evidence>
<dbReference type="InterPro" id="IPR050330">
    <property type="entry name" value="Bact_OuterMem_StrucFunc"/>
</dbReference>
<organism evidence="4 5">
    <name type="scientific">Acanthopleuribacter pedis</name>
    <dbReference type="NCBI Taxonomy" id="442870"/>
    <lineage>
        <taxon>Bacteria</taxon>
        <taxon>Pseudomonadati</taxon>
        <taxon>Acidobacteriota</taxon>
        <taxon>Holophagae</taxon>
        <taxon>Acanthopleuribacterales</taxon>
        <taxon>Acanthopleuribacteraceae</taxon>
        <taxon>Acanthopleuribacter</taxon>
    </lineage>
</organism>
<dbReference type="SUPFAM" id="SSF103088">
    <property type="entry name" value="OmpA-like"/>
    <property type="match status" value="1"/>
</dbReference>
<evidence type="ECO:0000313" key="5">
    <source>
        <dbReference type="Proteomes" id="UP000664417"/>
    </source>
</evidence>
<protein>
    <submittedName>
        <fullName evidence="4">OmpA family protein</fullName>
    </submittedName>
</protein>
<sequence>MGDAEEKEALERLRRLLLSPEQARLTELDADLSEPARLAAHLRKALPLAVKQSAGAESRLGQALAPILEEVIQTTIRRNPRLMAEILYPVIGRTVRKAVWEAWSQLIQTVNGALETRISFKSLKWRWIAWRTGRTFAEIVLAQTFVYRVDQVLLIHRESGLLLGHETRATEVAKDKELVSAMLTAIQDFVRDSFDIAEETPLGALEVGGLKVWIEQGPKAYLAAVIRGNPPAELHAVLRDTLEQVHFEFEPVLQDYRGESEDFATVGQFLLGAMRYERQVGEEGSGPWYALALGLVPLFLVSWFGFYSFQTRHRLAVIQGVLDATPGYHIVAVRDRGNYLKLEGFRDPLASPPGVVLGPLADRYQWLEAELTPYIALHPSLVLKRARRSLAPPLSVRLTLNRQGRLSAAGGADAAWLARFEAGAPLLAGVTAVDARDVVVLKTRSELLVAELTAWELRFEVDQAELSEEQTAEIAMVAAKVAELNSISRAQNEILVVEIQGFTDASGSRTHNQELALRRAESVRAAFVTRGIPPDVFRVKGFINAVAGGDRDRRILLAIQFQQP</sequence>
<evidence type="ECO:0000313" key="4">
    <source>
        <dbReference type="EMBL" id="MBO1319343.1"/>
    </source>
</evidence>
<dbReference type="AlphaFoldDB" id="A0A8J7QJG9"/>
<accession>A0A8J7QJG9</accession>
<keyword evidence="2" id="KW-1133">Transmembrane helix</keyword>
<evidence type="ECO:0000256" key="2">
    <source>
        <dbReference type="SAM" id="Phobius"/>
    </source>
</evidence>
<feature type="transmembrane region" description="Helical" evidence="2">
    <location>
        <begin position="288"/>
        <end position="309"/>
    </location>
</feature>
<dbReference type="Proteomes" id="UP000664417">
    <property type="component" value="Unassembled WGS sequence"/>
</dbReference>
<reference evidence="4" key="1">
    <citation type="submission" date="2021-03" db="EMBL/GenBank/DDBJ databases">
        <authorList>
            <person name="Wang G."/>
        </authorList>
    </citation>
    <scope>NUCLEOTIDE SEQUENCE</scope>
    <source>
        <strain evidence="4">KCTC 12899</strain>
    </source>
</reference>
<keyword evidence="5" id="KW-1185">Reference proteome</keyword>
<dbReference type="GO" id="GO:0016020">
    <property type="term" value="C:membrane"/>
    <property type="evidence" value="ECO:0007669"/>
    <property type="project" value="UniProtKB-UniRule"/>
</dbReference>
<dbReference type="PANTHER" id="PTHR30329">
    <property type="entry name" value="STATOR ELEMENT OF FLAGELLAR MOTOR COMPLEX"/>
    <property type="match status" value="1"/>
</dbReference>
<dbReference type="Gene3D" id="3.30.1330.60">
    <property type="entry name" value="OmpA-like domain"/>
    <property type="match status" value="1"/>
</dbReference>
<gene>
    <name evidence="4" type="ORF">J3U88_12795</name>
</gene>
<comment type="caution">
    <text evidence="4">The sequence shown here is derived from an EMBL/GenBank/DDBJ whole genome shotgun (WGS) entry which is preliminary data.</text>
</comment>
<dbReference type="RefSeq" id="WP_207859164.1">
    <property type="nucleotide sequence ID" value="NZ_JAFREP010000010.1"/>
</dbReference>
<dbReference type="EMBL" id="JAFREP010000010">
    <property type="protein sequence ID" value="MBO1319343.1"/>
    <property type="molecule type" value="Genomic_DNA"/>
</dbReference>
<dbReference type="CDD" id="cd07185">
    <property type="entry name" value="OmpA_C-like"/>
    <property type="match status" value="1"/>
</dbReference>
<dbReference type="PANTHER" id="PTHR30329:SF21">
    <property type="entry name" value="LIPOPROTEIN YIAD-RELATED"/>
    <property type="match status" value="1"/>
</dbReference>
<keyword evidence="1 2" id="KW-0472">Membrane</keyword>
<feature type="domain" description="OmpA-like" evidence="3">
    <location>
        <begin position="446"/>
        <end position="563"/>
    </location>
</feature>
<keyword evidence="2" id="KW-0812">Transmembrane</keyword>
<name>A0A8J7QJG9_9BACT</name>
<proteinExistence type="predicted"/>